<organism evidence="1 2">
    <name type="scientific">Brachybacterium equifaecis</name>
    <dbReference type="NCBI Taxonomy" id="2910770"/>
    <lineage>
        <taxon>Bacteria</taxon>
        <taxon>Bacillati</taxon>
        <taxon>Actinomycetota</taxon>
        <taxon>Actinomycetes</taxon>
        <taxon>Micrococcales</taxon>
        <taxon>Dermabacteraceae</taxon>
        <taxon>Brachybacterium</taxon>
    </lineage>
</organism>
<gene>
    <name evidence="1" type="ORF">Bequi_13130</name>
</gene>
<evidence type="ECO:0008006" key="3">
    <source>
        <dbReference type="Google" id="ProtNLM"/>
    </source>
</evidence>
<accession>A0ABT0R498</accession>
<dbReference type="RefSeq" id="WP_249738387.1">
    <property type="nucleotide sequence ID" value="NZ_JAKNCJ010000011.1"/>
</dbReference>
<protein>
    <recommendedName>
        <fullName evidence="3">Transcriptional regulator</fullName>
    </recommendedName>
</protein>
<dbReference type="EMBL" id="JAKNCJ010000011">
    <property type="protein sequence ID" value="MCL6424308.1"/>
    <property type="molecule type" value="Genomic_DNA"/>
</dbReference>
<comment type="caution">
    <text evidence="1">The sequence shown here is derived from an EMBL/GenBank/DDBJ whole genome shotgun (WGS) entry which is preliminary data.</text>
</comment>
<proteinExistence type="predicted"/>
<evidence type="ECO:0000313" key="2">
    <source>
        <dbReference type="Proteomes" id="UP001203761"/>
    </source>
</evidence>
<dbReference type="Proteomes" id="UP001203761">
    <property type="component" value="Unassembled WGS sequence"/>
</dbReference>
<name>A0ABT0R498_9MICO</name>
<sequence length="317" mass="34424">MDPARTPADLPEGPFSTRLDAAIRRRGLGLQRLSLRLAELGISCSASTLSLWRNERTRPQRREGLRAVAALEEILETPTGYLMTAEHPVPKGTARWWSQDQPRTTGIAVGQELAQARADFGVSPAQETQQVAFFETVRVDAENRFVGSRCTLVLRAMREGVDRFITASYGYRDSSGVPQMVRLLPRSGVRLGRERLVESAGCAVAELVLASPLHRGETVAVSWDAVPEGDPQPLGGAEGRYERLTSVPVGQMSVRIDFDPVSPPRRLHAVTGADAAHPSGPPLPVRLQGSSLVLSATHLETGGIMAQWDWEGEDAGH</sequence>
<reference evidence="1" key="1">
    <citation type="submission" date="2022-02" db="EMBL/GenBank/DDBJ databases">
        <authorList>
            <person name="Lee M."/>
            <person name="Kim S.-J."/>
            <person name="Jung M.-Y."/>
        </authorList>
    </citation>
    <scope>NUCLEOTIDE SEQUENCE</scope>
    <source>
        <strain evidence="1">JHP9</strain>
    </source>
</reference>
<keyword evidence="2" id="KW-1185">Reference proteome</keyword>
<evidence type="ECO:0000313" key="1">
    <source>
        <dbReference type="EMBL" id="MCL6424308.1"/>
    </source>
</evidence>